<dbReference type="PROSITE" id="PS50103">
    <property type="entry name" value="ZF_C3H1"/>
    <property type="match status" value="7"/>
</dbReference>
<name>A0A498JJL4_MALDO</name>
<evidence type="ECO:0000256" key="5">
    <source>
        <dbReference type="PROSITE-ProRule" id="PRU00723"/>
    </source>
</evidence>
<feature type="region of interest" description="Disordered" evidence="6">
    <location>
        <begin position="1"/>
        <end position="199"/>
    </location>
</feature>
<feature type="compositionally biased region" description="Basic and acidic residues" evidence="6">
    <location>
        <begin position="1294"/>
        <end position="1306"/>
    </location>
</feature>
<feature type="compositionally biased region" description="Basic and acidic residues" evidence="6">
    <location>
        <begin position="136"/>
        <end position="155"/>
    </location>
</feature>
<dbReference type="Gene3D" id="2.30.30.1190">
    <property type="match status" value="2"/>
</dbReference>
<reference evidence="8 9" key="1">
    <citation type="submission" date="2018-10" db="EMBL/GenBank/DDBJ databases">
        <title>A high-quality apple genome assembly.</title>
        <authorList>
            <person name="Hu J."/>
        </authorList>
    </citation>
    <scope>NUCLEOTIDE SEQUENCE [LARGE SCALE GENOMIC DNA]</scope>
    <source>
        <strain evidence="9">cv. HFTH1</strain>
        <tissue evidence="8">Young leaf</tissue>
    </source>
</reference>
<dbReference type="PANTHER" id="PTHR12506">
    <property type="entry name" value="PROTEIN PHOSPHATASE RELATED"/>
    <property type="match status" value="1"/>
</dbReference>
<feature type="region of interest" description="Disordered" evidence="6">
    <location>
        <begin position="615"/>
        <end position="637"/>
    </location>
</feature>
<dbReference type="GO" id="GO:0003677">
    <property type="term" value="F:DNA binding"/>
    <property type="evidence" value="ECO:0007669"/>
    <property type="project" value="UniProtKB-KW"/>
</dbReference>
<feature type="zinc finger region" description="C3H1-type" evidence="5">
    <location>
        <begin position="203"/>
        <end position="231"/>
    </location>
</feature>
<feature type="region of interest" description="Disordered" evidence="6">
    <location>
        <begin position="1232"/>
        <end position="1252"/>
    </location>
</feature>
<feature type="region of interest" description="Disordered" evidence="6">
    <location>
        <begin position="1386"/>
        <end position="1481"/>
    </location>
</feature>
<feature type="compositionally biased region" description="Basic and acidic residues" evidence="6">
    <location>
        <begin position="956"/>
        <end position="967"/>
    </location>
</feature>
<feature type="compositionally biased region" description="Basic and acidic residues" evidence="6">
    <location>
        <begin position="773"/>
        <end position="807"/>
    </location>
</feature>
<comment type="caution">
    <text evidence="8">The sequence shown here is derived from an EMBL/GenBank/DDBJ whole genome shotgun (WGS) entry which is preliminary data.</text>
</comment>
<feature type="domain" description="C3H1-type" evidence="7">
    <location>
        <begin position="431"/>
        <end position="459"/>
    </location>
</feature>
<feature type="zinc finger region" description="C3H1-type" evidence="5">
    <location>
        <begin position="1025"/>
        <end position="1053"/>
    </location>
</feature>
<feature type="compositionally biased region" description="Basic and acidic residues" evidence="6">
    <location>
        <begin position="740"/>
        <end position="764"/>
    </location>
</feature>
<dbReference type="InterPro" id="IPR050974">
    <property type="entry name" value="Plant_ZF_CCCH"/>
</dbReference>
<feature type="compositionally biased region" description="Acidic residues" evidence="6">
    <location>
        <begin position="122"/>
        <end position="135"/>
    </location>
</feature>
<dbReference type="Pfam" id="PF00642">
    <property type="entry name" value="zf-CCCH"/>
    <property type="match status" value="7"/>
</dbReference>
<feature type="region of interest" description="Disordered" evidence="6">
    <location>
        <begin position="676"/>
        <end position="1001"/>
    </location>
</feature>
<feature type="domain" description="C3H1-type" evidence="7">
    <location>
        <begin position="1499"/>
        <end position="1527"/>
    </location>
</feature>
<evidence type="ECO:0000313" key="8">
    <source>
        <dbReference type="EMBL" id="RXH96129.1"/>
    </source>
</evidence>
<feature type="compositionally biased region" description="Basic and acidic residues" evidence="6">
    <location>
        <begin position="183"/>
        <end position="196"/>
    </location>
</feature>
<gene>
    <name evidence="8" type="ORF">DVH24_008629</name>
</gene>
<keyword evidence="2 5" id="KW-0863">Zinc-finger</keyword>
<evidence type="ECO:0000256" key="3">
    <source>
        <dbReference type="ARBA" id="ARBA00022833"/>
    </source>
</evidence>
<evidence type="ECO:0000259" key="7">
    <source>
        <dbReference type="PROSITE" id="PS50103"/>
    </source>
</evidence>
<feature type="compositionally biased region" description="Basic residues" evidence="6">
    <location>
        <begin position="728"/>
        <end position="739"/>
    </location>
</feature>
<keyword evidence="9" id="KW-1185">Reference proteome</keyword>
<dbReference type="GO" id="GO:0003729">
    <property type="term" value="F:mRNA binding"/>
    <property type="evidence" value="ECO:0007669"/>
    <property type="project" value="TreeGrafter"/>
</dbReference>
<dbReference type="SUPFAM" id="SSF90229">
    <property type="entry name" value="CCCH zinc finger"/>
    <property type="match status" value="6"/>
</dbReference>
<feature type="domain" description="C3H1-type" evidence="7">
    <location>
        <begin position="477"/>
        <end position="505"/>
    </location>
</feature>
<organism evidence="8 9">
    <name type="scientific">Malus domestica</name>
    <name type="common">Apple</name>
    <name type="synonym">Pyrus malus</name>
    <dbReference type="NCBI Taxonomy" id="3750"/>
    <lineage>
        <taxon>Eukaryota</taxon>
        <taxon>Viridiplantae</taxon>
        <taxon>Streptophyta</taxon>
        <taxon>Embryophyta</taxon>
        <taxon>Tracheophyta</taxon>
        <taxon>Spermatophyta</taxon>
        <taxon>Magnoliopsida</taxon>
        <taxon>eudicotyledons</taxon>
        <taxon>Gunneridae</taxon>
        <taxon>Pentapetalae</taxon>
        <taxon>rosids</taxon>
        <taxon>fabids</taxon>
        <taxon>Rosales</taxon>
        <taxon>Rosaceae</taxon>
        <taxon>Amygdaloideae</taxon>
        <taxon>Maleae</taxon>
        <taxon>Malus</taxon>
    </lineage>
</organism>
<feature type="domain" description="C3H1-type" evidence="7">
    <location>
        <begin position="203"/>
        <end position="231"/>
    </location>
</feature>
<dbReference type="Proteomes" id="UP000290289">
    <property type="component" value="Chromosome 6"/>
</dbReference>
<dbReference type="STRING" id="3750.A0A498JJL4"/>
<keyword evidence="1 5" id="KW-0479">Metal-binding</keyword>
<feature type="compositionally biased region" description="Basic and acidic residues" evidence="6">
    <location>
        <begin position="1330"/>
        <end position="1340"/>
    </location>
</feature>
<dbReference type="InterPro" id="IPR036855">
    <property type="entry name" value="Znf_CCCH_sf"/>
</dbReference>
<protein>
    <recommendedName>
        <fullName evidence="7">C3H1-type domain-containing protein</fullName>
    </recommendedName>
</protein>
<feature type="zinc finger region" description="C3H1-type" evidence="5">
    <location>
        <begin position="1499"/>
        <end position="1527"/>
    </location>
</feature>
<feature type="compositionally biased region" description="Basic and acidic residues" evidence="6">
    <location>
        <begin position="978"/>
        <end position="991"/>
    </location>
</feature>
<feature type="compositionally biased region" description="Gly residues" evidence="6">
    <location>
        <begin position="162"/>
        <end position="174"/>
    </location>
</feature>
<dbReference type="InterPro" id="IPR000571">
    <property type="entry name" value="Znf_CCCH"/>
</dbReference>
<feature type="compositionally biased region" description="Basic and acidic residues" evidence="6">
    <location>
        <begin position="1386"/>
        <end position="1421"/>
    </location>
</feature>
<feature type="domain" description="C3H1-type" evidence="7">
    <location>
        <begin position="295"/>
        <end position="323"/>
    </location>
</feature>
<feature type="compositionally biased region" description="Basic and acidic residues" evidence="6">
    <location>
        <begin position="1429"/>
        <end position="1465"/>
    </location>
</feature>
<dbReference type="Gene3D" id="4.10.1000.10">
    <property type="entry name" value="Zinc finger, CCCH-type"/>
    <property type="match status" value="2"/>
</dbReference>
<feature type="region of interest" description="Disordered" evidence="6">
    <location>
        <begin position="1294"/>
        <end position="1373"/>
    </location>
</feature>
<feature type="zinc finger region" description="C3H1-type" evidence="5">
    <location>
        <begin position="431"/>
        <end position="459"/>
    </location>
</feature>
<evidence type="ECO:0000313" key="9">
    <source>
        <dbReference type="Proteomes" id="UP000290289"/>
    </source>
</evidence>
<feature type="compositionally biased region" description="Basic and acidic residues" evidence="6">
    <location>
        <begin position="813"/>
        <end position="947"/>
    </location>
</feature>
<evidence type="ECO:0000256" key="6">
    <source>
        <dbReference type="SAM" id="MobiDB-lite"/>
    </source>
</evidence>
<feature type="compositionally biased region" description="Basic and acidic residues" evidence="6">
    <location>
        <begin position="676"/>
        <end position="702"/>
    </location>
</feature>
<keyword evidence="4" id="KW-0238">DNA-binding</keyword>
<proteinExistence type="predicted"/>
<dbReference type="GO" id="GO:0008270">
    <property type="term" value="F:zinc ion binding"/>
    <property type="evidence" value="ECO:0007669"/>
    <property type="project" value="UniProtKB-KW"/>
</dbReference>
<feature type="compositionally biased region" description="Gly residues" evidence="6">
    <location>
        <begin position="704"/>
        <end position="714"/>
    </location>
</feature>
<feature type="domain" description="C3H1-type" evidence="7">
    <location>
        <begin position="1025"/>
        <end position="1053"/>
    </location>
</feature>
<sequence length="1640" mass="182947">MALSEATSVVPPNPETPSTNHAHSDQGSLPSSPDPDPTPSDLDHAVLDELHKLDLKEPVDEGDGEPDELQELDSTEKVEEDGVGELQNVDLKEEEDGVGELQKVDLKEEEDGAGELQKLDLKEEEEGGEGEEEEEKSSGEREVEILNGEENERQSEQSYQSDGGGGGEGWGGNQGWEEDGGEVEEKKAEETQESNRRYQYPVRPEAEDCSYYLKTGSCKFGSNCKFNHPVSRKTNQVPRERVKDESAENPSQTECKYYLRSGGCKYGKDCRYSHSKVKPSVAPVLELNFLGLPIRPGERECPYYMRTGSCKYASNCRFNHPDPTAIGGSDPPSGVGKDGPASLQVASQLTVAPWSAPRPLNEAPVYTPMMIPPPQGVSSQNSEWNGCRAPAYIPESSMPACPPYMMNNSVTETNVYKQYPLQNQVEEFPERPGQPDCSYFLRTGDCKFKSNCKYHHPKTQTAVAPLFTLSDKGLPLRPDQNICTHYSRYGICKFGPACKFDHSSHISSSTTSGPDHQLPYGDWATTNGAGIAGSRSGTDGTSQPQPLLVASCKFTANPATQFQPPSPPAQNLPMLPTGVLQPVSFTELVEIYRYYRSGLQSEFLEGVAVPLNPINNNRVDDQSGHPPSIPSPAPSDLDPEILELIRTLDPAVIEWIRNPDPAFLDEIRKSRELSLKEKEDKEGKERETQEETKKERESEKSESGSGGGGNGNGGEVVKEVVEESSTSKRSRRRKNKLMKVSKDKAMQGEELAEKQDQTESKEIIVGDFVLEVSNDKAKPREGLAEKQDQTENKVSKDKAKQREELVEKQVQTESKKKVTKDKAKQREELAVKQDQTESKVSKEKAKQREELAEKQDQTKIKVSKDKAKQTEELAEKQDQTESKKKLSKDKAKQKEELAENQDHTESKMKVSKDKAKQREELAEKQDHTESKKKVSKDKAKQRGELAEKQGQTKNKVSKDKSKQRGELAEEQGQTKNKASKDKAKQRGELAEKQGQTKNKYCPGQCKGEPSVAPALELNFLGLPIRPGKADCLHYMQTGTCKYENNCLFNHPDPTPLEESRPQSTYESHGIHSETAEWNDVITQAPAYIPEGSMPARPPYMMNNSVTATNVYKQYPHQNHLIAVISQEREIASLNLIANITIQKLRLPDWATTNGAGIAGSRSGTDAASCKFTANPATQFQPPRPPPPPAQKLPMLPTARVLLPVSFTVLVEIYRYFRSGRQSELPQGVAFRLNPIDDQSGHPPSIPSHAPSDLDPEILELIRTLDPAVIEWIRNLDPAFLDEIRKIQELSLKEKEEKEKGKERETQEETEEERESESGSGGGGNENGGEVVKEVVEESSTRNHPRRRENKQMMVSKDKAMQEEELAEKQDQTKSREIIVGDFVLEVPKDKAKPREGLAEKQDQIKNKVSKDKAKQWEELVEKQVQTESKVSKDKAKQREELAVKQDQTESKVFKDKAKQRGELAEKQGQTRNKYCPGRRKREPSVAPALKLNFLGLPIRPGKKDCLHYMRTGTCQYENRCLYNHPDPTPAEESCPQSAYESHGIHSETTEWNDVITLAPAYIPERSMPARPPYMMNNSLKIISQEREIASLNLIANITIRLFDHPSHISSSTTSGTDHQLPFGDWATTNGAGIAGSRSWN</sequence>
<dbReference type="PANTHER" id="PTHR12506:SF20">
    <property type="entry name" value="ZINC FINGER CCCH DOMAIN-CONTAINING PROTEIN 67"/>
    <property type="match status" value="1"/>
</dbReference>
<feature type="zinc finger region" description="C3H1-type" evidence="5">
    <location>
        <begin position="477"/>
        <end position="505"/>
    </location>
</feature>
<feature type="zinc finger region" description="C3H1-type" evidence="5">
    <location>
        <begin position="295"/>
        <end position="323"/>
    </location>
</feature>
<dbReference type="EMBL" id="RDQH01000332">
    <property type="protein sequence ID" value="RXH96129.1"/>
    <property type="molecule type" value="Genomic_DNA"/>
</dbReference>
<feature type="compositionally biased region" description="Basic and acidic residues" evidence="6">
    <location>
        <begin position="41"/>
        <end position="59"/>
    </location>
</feature>
<dbReference type="SMART" id="SM00356">
    <property type="entry name" value="ZnF_C3H1"/>
    <property type="match status" value="7"/>
</dbReference>
<feature type="domain" description="C3H1-type" evidence="7">
    <location>
        <begin position="249"/>
        <end position="277"/>
    </location>
</feature>
<feature type="zinc finger region" description="C3H1-type" evidence="5">
    <location>
        <begin position="249"/>
        <end position="277"/>
    </location>
</feature>
<keyword evidence="3 5" id="KW-0862">Zinc</keyword>
<feature type="compositionally biased region" description="Basic and acidic residues" evidence="6">
    <location>
        <begin position="1355"/>
        <end position="1373"/>
    </location>
</feature>
<evidence type="ECO:0000256" key="4">
    <source>
        <dbReference type="ARBA" id="ARBA00023125"/>
    </source>
</evidence>
<evidence type="ECO:0000256" key="1">
    <source>
        <dbReference type="ARBA" id="ARBA00022723"/>
    </source>
</evidence>
<evidence type="ECO:0000256" key="2">
    <source>
        <dbReference type="ARBA" id="ARBA00022771"/>
    </source>
</evidence>
<accession>A0A498JJL4</accession>
<feature type="compositionally biased region" description="Acidic residues" evidence="6">
    <location>
        <begin position="60"/>
        <end position="83"/>
    </location>
</feature>